<evidence type="ECO:0000256" key="2">
    <source>
        <dbReference type="ARBA" id="ARBA00023043"/>
    </source>
</evidence>
<dbReference type="InterPro" id="IPR036770">
    <property type="entry name" value="Ankyrin_rpt-contain_sf"/>
</dbReference>
<reference evidence="4 5" key="1">
    <citation type="submission" date="2018-04" db="EMBL/GenBank/DDBJ databases">
        <title>The genome of golden apple snail Pomacea canaliculata provides insight into stress tolerance and invasive adaptation.</title>
        <authorList>
            <person name="Liu C."/>
            <person name="Liu B."/>
            <person name="Ren Y."/>
            <person name="Zhang Y."/>
            <person name="Wang H."/>
            <person name="Li S."/>
            <person name="Jiang F."/>
            <person name="Yin L."/>
            <person name="Zhang G."/>
            <person name="Qian W."/>
            <person name="Fan W."/>
        </authorList>
    </citation>
    <scope>NUCLEOTIDE SEQUENCE [LARGE SCALE GENOMIC DNA]</scope>
    <source>
        <strain evidence="4">SZHN2017</strain>
        <tissue evidence="4">Muscle</tissue>
    </source>
</reference>
<dbReference type="PROSITE" id="PS50088">
    <property type="entry name" value="ANK_REPEAT"/>
    <property type="match status" value="1"/>
</dbReference>
<keyword evidence="1" id="KW-0677">Repeat</keyword>
<dbReference type="Proteomes" id="UP000245119">
    <property type="component" value="Linkage Group LG7"/>
</dbReference>
<dbReference type="SMART" id="SM00248">
    <property type="entry name" value="ANK"/>
    <property type="match status" value="3"/>
</dbReference>
<dbReference type="OrthoDB" id="10071127at2759"/>
<dbReference type="STRING" id="400727.A0A2T7P188"/>
<dbReference type="PROSITE" id="PS50297">
    <property type="entry name" value="ANK_REP_REGION"/>
    <property type="match status" value="1"/>
</dbReference>
<keyword evidence="5" id="KW-1185">Reference proteome</keyword>
<dbReference type="PANTHER" id="PTHR24126">
    <property type="entry name" value="ANKYRIN REPEAT, PH AND SEC7 DOMAIN CONTAINING PROTEIN SECG-RELATED"/>
    <property type="match status" value="1"/>
</dbReference>
<dbReference type="Gene3D" id="1.25.40.20">
    <property type="entry name" value="Ankyrin repeat-containing domain"/>
    <property type="match status" value="2"/>
</dbReference>
<comment type="caution">
    <text evidence="4">The sequence shown here is derived from an EMBL/GenBank/DDBJ whole genome shotgun (WGS) entry which is preliminary data.</text>
</comment>
<gene>
    <name evidence="4" type="ORF">C0Q70_12333</name>
</gene>
<feature type="repeat" description="ANK" evidence="3">
    <location>
        <begin position="98"/>
        <end position="130"/>
    </location>
</feature>
<dbReference type="Pfam" id="PF12796">
    <property type="entry name" value="Ank_2"/>
    <property type="match status" value="1"/>
</dbReference>
<evidence type="ECO:0000313" key="4">
    <source>
        <dbReference type="EMBL" id="PVD27179.1"/>
    </source>
</evidence>
<dbReference type="InterPro" id="IPR002110">
    <property type="entry name" value="Ankyrin_rpt"/>
</dbReference>
<dbReference type="EMBL" id="PZQS01000007">
    <property type="protein sequence ID" value="PVD27179.1"/>
    <property type="molecule type" value="Genomic_DNA"/>
</dbReference>
<evidence type="ECO:0000256" key="1">
    <source>
        <dbReference type="ARBA" id="ARBA00022737"/>
    </source>
</evidence>
<dbReference type="SUPFAM" id="SSF48403">
    <property type="entry name" value="Ankyrin repeat"/>
    <property type="match status" value="1"/>
</dbReference>
<evidence type="ECO:0000313" key="5">
    <source>
        <dbReference type="Proteomes" id="UP000245119"/>
    </source>
</evidence>
<accession>A0A2T7P188</accession>
<evidence type="ECO:0000256" key="3">
    <source>
        <dbReference type="PROSITE-ProRule" id="PRU00023"/>
    </source>
</evidence>
<dbReference type="AlphaFoldDB" id="A0A2T7P188"/>
<dbReference type="Pfam" id="PF13637">
    <property type="entry name" value="Ank_4"/>
    <property type="match status" value="1"/>
</dbReference>
<sequence>MCPDSRFDSLLPVLLKNGADVNLKNSEGNTALHLAAKHQTMVTLGKSLNVVDSETSPQCQNLKMQIIDNYRRKRAESKCHALTTLIDTCNYIDECDHQGNTAALFAAKNDNWEFLILLLKHGARVDALDQSQRSVLHICALRGSSLDLVTCETIVNLCVNKGAGWMTETQKDVQRFI</sequence>
<organism evidence="4 5">
    <name type="scientific">Pomacea canaliculata</name>
    <name type="common">Golden apple snail</name>
    <dbReference type="NCBI Taxonomy" id="400727"/>
    <lineage>
        <taxon>Eukaryota</taxon>
        <taxon>Metazoa</taxon>
        <taxon>Spiralia</taxon>
        <taxon>Lophotrochozoa</taxon>
        <taxon>Mollusca</taxon>
        <taxon>Gastropoda</taxon>
        <taxon>Caenogastropoda</taxon>
        <taxon>Architaenioglossa</taxon>
        <taxon>Ampullarioidea</taxon>
        <taxon>Ampullariidae</taxon>
        <taxon>Pomacea</taxon>
    </lineage>
</organism>
<protein>
    <submittedName>
        <fullName evidence="4">Uncharacterized protein</fullName>
    </submittedName>
</protein>
<proteinExistence type="predicted"/>
<keyword evidence="2 3" id="KW-0040">ANK repeat</keyword>
<name>A0A2T7P188_POMCA</name>
<dbReference type="PANTHER" id="PTHR24126:SF14">
    <property type="entry name" value="ANK_REP_REGION DOMAIN-CONTAINING PROTEIN"/>
    <property type="match status" value="1"/>
</dbReference>